<dbReference type="PIRSF" id="PIRSF029900">
    <property type="entry name" value="Alpha-glucuronds"/>
    <property type="match status" value="1"/>
</dbReference>
<dbReference type="SUPFAM" id="SSF51445">
    <property type="entry name" value="(Trans)glycosidases"/>
    <property type="match status" value="1"/>
</dbReference>
<evidence type="ECO:0000256" key="8">
    <source>
        <dbReference type="RuleBase" id="RU361198"/>
    </source>
</evidence>
<dbReference type="InterPro" id="IPR011395">
    <property type="entry name" value="Glyco_hydro_67_aGlcAse"/>
</dbReference>
<dbReference type="Gene3D" id="3.30.379.10">
    <property type="entry name" value="Chitobiase/beta-hexosaminidase domain 2-like"/>
    <property type="match status" value="1"/>
</dbReference>
<dbReference type="Proteomes" id="UP001166402">
    <property type="component" value="Unassembled WGS sequence"/>
</dbReference>
<dbReference type="InterPro" id="IPR037054">
    <property type="entry name" value="A-glucoronidase_C_sf"/>
</dbReference>
<dbReference type="Pfam" id="PF07488">
    <property type="entry name" value="Glyco_hydro_67M"/>
    <property type="match status" value="1"/>
</dbReference>
<evidence type="ECO:0000256" key="4">
    <source>
        <dbReference type="ARBA" id="ARBA00023277"/>
    </source>
</evidence>
<comment type="similarity">
    <text evidence="1 7 8">Belongs to the glycosyl hydrolase 67 family.</text>
</comment>
<dbReference type="Pfam" id="PF07477">
    <property type="entry name" value="Glyco_hydro_67C"/>
    <property type="match status" value="1"/>
</dbReference>
<name>A0ABS4NII1_9THEO</name>
<keyword evidence="3 7" id="KW-0378">Hydrolase</keyword>
<dbReference type="InterPro" id="IPR005154">
    <property type="entry name" value="Glyco_hydro_67_aGlcAse_N"/>
</dbReference>
<accession>A0ABS4NII1</accession>
<dbReference type="EC" id="3.2.1.131" evidence="8"/>
<dbReference type="GO" id="GO:0046559">
    <property type="term" value="F:alpha-glucuronidase activity"/>
    <property type="evidence" value="ECO:0007669"/>
    <property type="project" value="UniProtKB-EC"/>
</dbReference>
<proteinExistence type="inferred from homology"/>
<reference evidence="12" key="1">
    <citation type="submission" date="2021-03" db="EMBL/GenBank/DDBJ databases">
        <title>Genomic Encyclopedia of Type Strains, Phase IV (KMG-IV): sequencing the most valuable type-strain genomes for metagenomic binning, comparative biology and taxonomic classification.</title>
        <authorList>
            <person name="Goeker M."/>
        </authorList>
    </citation>
    <scope>NUCLEOTIDE SEQUENCE</scope>
    <source>
        <strain evidence="12">DSM 101588</strain>
    </source>
</reference>
<comment type="catalytic activity">
    <reaction evidence="8">
        <text>Hydrolysis of (1-&gt;2)-alpha-D-(4-O-methyl)glucuronosyl links in the main chain of hardwood xylans.</text>
        <dbReference type="EC" id="3.2.1.131"/>
    </reaction>
</comment>
<evidence type="ECO:0000256" key="6">
    <source>
        <dbReference type="ARBA" id="ARBA00023326"/>
    </source>
</evidence>
<feature type="domain" description="Alpha glucuronidase N-terminal" evidence="9">
    <location>
        <begin position="15"/>
        <end position="133"/>
    </location>
</feature>
<dbReference type="EMBL" id="JAGGLT010000029">
    <property type="protein sequence ID" value="MBP2072877.1"/>
    <property type="molecule type" value="Genomic_DNA"/>
</dbReference>
<feature type="domain" description="Glycosyl hydrolase family 67 catalytic" evidence="11">
    <location>
        <begin position="144"/>
        <end position="464"/>
    </location>
</feature>
<evidence type="ECO:0000313" key="12">
    <source>
        <dbReference type="EMBL" id="MBP2072877.1"/>
    </source>
</evidence>
<evidence type="ECO:0000256" key="1">
    <source>
        <dbReference type="ARBA" id="ARBA00008833"/>
    </source>
</evidence>
<protein>
    <recommendedName>
        <fullName evidence="8">Xylan alpha-1,2-glucuronidase</fullName>
        <ecNumber evidence="8">3.2.1.131</ecNumber>
    </recommendedName>
</protein>
<keyword evidence="5 7" id="KW-0326">Glycosidase</keyword>
<evidence type="ECO:0000256" key="2">
    <source>
        <dbReference type="ARBA" id="ARBA00022651"/>
    </source>
</evidence>
<sequence length="691" mass="78886">MTLNNRELVNSMYDCWLRYKLCDEKVLDGYKDYFNYIVVKSNDRVISNAANELKKALSDIKDVDIEIIGNMPESNCIFIGTLDDFKAEGFDIDLNNELENEGFALKTLEKNNRKIMAIIGGSGKGVLYGAFHLIRSIFGGRALEDALCIDNPQNAFRILNHWDNMDGNIERGYAGKSIFFKDNRMVQDLSRIKDYARLLASIAINGVVINNVNVHQQETKLITDEFLPDVKRIADVFRDYGIKTYLSINFASPVEIGGLSTADPLDDEVKNWWKDVASKIYSYIPDFGGFLVKADSEFRPGPFTYGRNHADGANMLAEALKPYGGIVIWRTFVYNCMVDWRDRSTDRAKAAYDNFKPLDGKFMDNVVLQIKNGPMDFQIREPITPLFGAMEKTNVFMEFQITQEYTGQQKHLCYLVPLWKEALDFDTFAKGEGSFVKKVVNGSLFGAKYGGIVAVANIGDSKSWTGHPLAQSNLFGFGRLAWNPDLSSREIAEEWIKLTFGCDKEVLETVVPMLLESREIYEEYTSPLGIGWMVNPGHHYGPNVDGYEYSHWGTYHYADFKGIGVDRTVATGTGYTAQYKEPVAKMYENIDTCPDELLLFFHHVPYDHKLKSGKTVIQHIYDTHFEGVERAEKLRESWTKLKGKIDDEIFKAVLERLDIQVVDAKEWRDVVNTYFYRKTGIKDEHGRKIYE</sequence>
<evidence type="ECO:0000313" key="13">
    <source>
        <dbReference type="Proteomes" id="UP001166402"/>
    </source>
</evidence>
<evidence type="ECO:0000259" key="10">
    <source>
        <dbReference type="Pfam" id="PF07477"/>
    </source>
</evidence>
<keyword evidence="13" id="KW-1185">Reference proteome</keyword>
<evidence type="ECO:0000259" key="11">
    <source>
        <dbReference type="Pfam" id="PF07488"/>
    </source>
</evidence>
<dbReference type="Gene3D" id="3.20.20.80">
    <property type="entry name" value="Glycosidases"/>
    <property type="match status" value="1"/>
</dbReference>
<dbReference type="InterPro" id="IPR017853">
    <property type="entry name" value="GH"/>
</dbReference>
<comment type="subunit">
    <text evidence="8">Homodimer.</text>
</comment>
<dbReference type="InterPro" id="IPR029018">
    <property type="entry name" value="Hex-like_dom2"/>
</dbReference>
<dbReference type="Gene3D" id="3.90.1330.10">
    <property type="entry name" value="Alpha-glucuronidase, C-terminal domain"/>
    <property type="match status" value="1"/>
</dbReference>
<dbReference type="InterPro" id="IPR011100">
    <property type="entry name" value="Glyco_hydro_67_cat"/>
</dbReference>
<dbReference type="SUPFAM" id="SSF55545">
    <property type="entry name" value="beta-N-acetylhexosaminidase-like domain"/>
    <property type="match status" value="1"/>
</dbReference>
<keyword evidence="4 8" id="KW-0119">Carbohydrate metabolism</keyword>
<evidence type="ECO:0000256" key="7">
    <source>
        <dbReference type="PIRNR" id="PIRNR029900"/>
    </source>
</evidence>
<evidence type="ECO:0000256" key="3">
    <source>
        <dbReference type="ARBA" id="ARBA00022801"/>
    </source>
</evidence>
<dbReference type="PANTHER" id="PTHR39207:SF1">
    <property type="entry name" value="ALPHA-GLUCURONIDASE A"/>
    <property type="match status" value="1"/>
</dbReference>
<evidence type="ECO:0000259" key="9">
    <source>
        <dbReference type="Pfam" id="PF03648"/>
    </source>
</evidence>
<dbReference type="InterPro" id="IPR011099">
    <property type="entry name" value="Glyco_hydro_67_C"/>
</dbReference>
<dbReference type="PANTHER" id="PTHR39207">
    <property type="entry name" value="ALPHA-GLUCURONIDASE A"/>
    <property type="match status" value="1"/>
</dbReference>
<dbReference type="Pfam" id="PF03648">
    <property type="entry name" value="Glyco_hydro_67N"/>
    <property type="match status" value="1"/>
</dbReference>
<feature type="domain" description="Glycosyl hydrolase family 67 C-terminal" evidence="10">
    <location>
        <begin position="465"/>
        <end position="687"/>
    </location>
</feature>
<keyword evidence="6 8" id="KW-0624">Polysaccharide degradation</keyword>
<evidence type="ECO:0000256" key="5">
    <source>
        <dbReference type="ARBA" id="ARBA00023295"/>
    </source>
</evidence>
<gene>
    <name evidence="12" type="ORF">J2Z80_002421</name>
</gene>
<organism evidence="12 13">
    <name type="scientific">Thermoanaerobacterium butyriciformans</name>
    <dbReference type="NCBI Taxonomy" id="1702242"/>
    <lineage>
        <taxon>Bacteria</taxon>
        <taxon>Bacillati</taxon>
        <taxon>Bacillota</taxon>
        <taxon>Clostridia</taxon>
        <taxon>Thermoanaerobacterales</taxon>
        <taxon>Thermoanaerobacteraceae</taxon>
        <taxon>Thermoanaerobacterium</taxon>
    </lineage>
</organism>
<comment type="caution">
    <text evidence="12">The sequence shown here is derived from an EMBL/GenBank/DDBJ whole genome shotgun (WGS) entry which is preliminary data.</text>
</comment>
<keyword evidence="2 7" id="KW-0858">Xylan degradation</keyword>